<accession>A0ABU8HJZ0</accession>
<organism evidence="2 3">
    <name type="scientific">Bacillus spongiae</name>
    <dbReference type="NCBI Taxonomy" id="2683610"/>
    <lineage>
        <taxon>Bacteria</taxon>
        <taxon>Bacillati</taxon>
        <taxon>Bacillota</taxon>
        <taxon>Bacilli</taxon>
        <taxon>Bacillales</taxon>
        <taxon>Bacillaceae</taxon>
        <taxon>Bacillus</taxon>
    </lineage>
</organism>
<evidence type="ECO:0000313" key="2">
    <source>
        <dbReference type="EMBL" id="MEI5909592.1"/>
    </source>
</evidence>
<evidence type="ECO:0000259" key="1">
    <source>
        <dbReference type="Pfam" id="PF02824"/>
    </source>
</evidence>
<dbReference type="InterPro" id="IPR012675">
    <property type="entry name" value="Beta-grasp_dom_sf"/>
</dbReference>
<dbReference type="RefSeq" id="WP_336589041.1">
    <property type="nucleotide sequence ID" value="NZ_JBBAXC010000031.1"/>
</dbReference>
<evidence type="ECO:0000313" key="3">
    <source>
        <dbReference type="Proteomes" id="UP001312865"/>
    </source>
</evidence>
<protein>
    <submittedName>
        <fullName evidence="2">TGS domain-containing protein</fullName>
    </submittedName>
</protein>
<feature type="domain" description="TGS" evidence="1">
    <location>
        <begin position="5"/>
        <end position="63"/>
    </location>
</feature>
<dbReference type="SUPFAM" id="SSF81271">
    <property type="entry name" value="TGS-like"/>
    <property type="match status" value="1"/>
</dbReference>
<dbReference type="EMBL" id="JBBAXC010000031">
    <property type="protein sequence ID" value="MEI5909592.1"/>
    <property type="molecule type" value="Genomic_DNA"/>
</dbReference>
<sequence length="93" mass="10336">MQKDITVCSPNMDIVTLPEGSTALDFAFFLNTTLAAKTSEVKVNGVIKTMNTKLKDMDIVEIIVKNQITIKTSWLNYVQSSKAIKEINRIASN</sequence>
<dbReference type="PANTHER" id="PTHR43061">
    <property type="entry name" value="GTP DIPHOSPHOKINASE RSH1, CHLOROPLASTIC-RELATED"/>
    <property type="match status" value="1"/>
</dbReference>
<dbReference type="Proteomes" id="UP001312865">
    <property type="component" value="Unassembled WGS sequence"/>
</dbReference>
<gene>
    <name evidence="2" type="ORF">WAK64_21450</name>
</gene>
<keyword evidence="3" id="KW-1185">Reference proteome</keyword>
<dbReference type="InterPro" id="IPR012676">
    <property type="entry name" value="TGS-like"/>
</dbReference>
<dbReference type="Gene3D" id="3.10.20.30">
    <property type="match status" value="1"/>
</dbReference>
<dbReference type="PANTHER" id="PTHR43061:SF1">
    <property type="entry name" value="GTP DIPHOSPHOKINASE RSH1, CHLOROPLASTIC-RELATED"/>
    <property type="match status" value="1"/>
</dbReference>
<dbReference type="Pfam" id="PF02824">
    <property type="entry name" value="TGS"/>
    <property type="match status" value="1"/>
</dbReference>
<reference evidence="2 3" key="1">
    <citation type="journal article" date="2018" name="J. Microbiol.">
        <title>Bacillus spongiae sp. nov., isolated from sponge of Jeju Island.</title>
        <authorList>
            <person name="Lee G.E."/>
            <person name="Im W.T."/>
            <person name="Park J.S."/>
        </authorList>
    </citation>
    <scope>NUCLEOTIDE SEQUENCE [LARGE SCALE GENOMIC DNA]</scope>
    <source>
        <strain evidence="2 3">135PIL107-10</strain>
    </source>
</reference>
<name>A0ABU8HJZ0_9BACI</name>
<comment type="caution">
    <text evidence="2">The sequence shown here is derived from an EMBL/GenBank/DDBJ whole genome shotgun (WGS) entry which is preliminary data.</text>
</comment>
<proteinExistence type="predicted"/>
<dbReference type="InterPro" id="IPR004095">
    <property type="entry name" value="TGS"/>
</dbReference>